<dbReference type="InterPro" id="IPR002401">
    <property type="entry name" value="Cyt_P450_E_grp-I"/>
</dbReference>
<keyword evidence="4" id="KW-0560">Oxidoreductase</keyword>
<gene>
    <name evidence="9" type="ORF">PV07_02357</name>
</gene>
<dbReference type="Pfam" id="PF00067">
    <property type="entry name" value="p450"/>
    <property type="match status" value="1"/>
</dbReference>
<evidence type="ECO:0000313" key="9">
    <source>
        <dbReference type="EMBL" id="KIW35672.1"/>
    </source>
</evidence>
<dbReference type="GO" id="GO:0016705">
    <property type="term" value="F:oxidoreductase activity, acting on paired donors, with incorporation or reduction of molecular oxygen"/>
    <property type="evidence" value="ECO:0007669"/>
    <property type="project" value="InterPro"/>
</dbReference>
<evidence type="ECO:0000256" key="3">
    <source>
        <dbReference type="ARBA" id="ARBA00022723"/>
    </source>
</evidence>
<comment type="similarity">
    <text evidence="2">Belongs to the cytochrome P450 family.</text>
</comment>
<evidence type="ECO:0000256" key="8">
    <source>
        <dbReference type="SAM" id="Phobius"/>
    </source>
</evidence>
<dbReference type="OrthoDB" id="6692864at2759"/>
<dbReference type="HOGENOM" id="CLU_001570_14_11_1"/>
<protein>
    <recommendedName>
        <fullName evidence="11">Cytochrome P450</fullName>
    </recommendedName>
</protein>
<reference evidence="9 10" key="1">
    <citation type="submission" date="2015-01" db="EMBL/GenBank/DDBJ databases">
        <title>The Genome Sequence of Cladophialophora immunda CBS83496.</title>
        <authorList>
            <consortium name="The Broad Institute Genomics Platform"/>
            <person name="Cuomo C."/>
            <person name="de Hoog S."/>
            <person name="Gorbushina A."/>
            <person name="Stielow B."/>
            <person name="Teixiera M."/>
            <person name="Abouelleil A."/>
            <person name="Chapman S.B."/>
            <person name="Priest M."/>
            <person name="Young S.K."/>
            <person name="Wortman J."/>
            <person name="Nusbaum C."/>
            <person name="Birren B."/>
        </authorList>
    </citation>
    <scope>NUCLEOTIDE SEQUENCE [LARGE SCALE GENOMIC DNA]</scope>
    <source>
        <strain evidence="9 10">CBS 83496</strain>
    </source>
</reference>
<keyword evidence="3 7" id="KW-0479">Metal-binding</keyword>
<dbReference type="PRINTS" id="PR00385">
    <property type="entry name" value="P450"/>
</dbReference>
<keyword evidence="7" id="KW-0349">Heme</keyword>
<dbReference type="PANTHER" id="PTHR24305:SF187">
    <property type="entry name" value="P450, PUTATIVE (EUROFUNG)-RELATED"/>
    <property type="match status" value="1"/>
</dbReference>
<feature type="transmembrane region" description="Helical" evidence="8">
    <location>
        <begin position="28"/>
        <end position="46"/>
    </location>
</feature>
<keyword evidence="8" id="KW-0472">Membrane</keyword>
<dbReference type="Proteomes" id="UP000054466">
    <property type="component" value="Unassembled WGS sequence"/>
</dbReference>
<dbReference type="PANTHER" id="PTHR24305">
    <property type="entry name" value="CYTOCHROME P450"/>
    <property type="match status" value="1"/>
</dbReference>
<dbReference type="STRING" id="569365.A0A0D2BDU2"/>
<dbReference type="AlphaFoldDB" id="A0A0D2BDU2"/>
<dbReference type="VEuPathDB" id="FungiDB:PV07_02357"/>
<evidence type="ECO:0000256" key="1">
    <source>
        <dbReference type="ARBA" id="ARBA00001971"/>
    </source>
</evidence>
<keyword evidence="6" id="KW-0503">Monooxygenase</keyword>
<name>A0A0D2BDU2_9EURO</name>
<dbReference type="GeneID" id="27341551"/>
<accession>A0A0D2BDU2</accession>
<dbReference type="GO" id="GO:0004497">
    <property type="term" value="F:monooxygenase activity"/>
    <property type="evidence" value="ECO:0007669"/>
    <property type="project" value="UniProtKB-KW"/>
</dbReference>
<evidence type="ECO:0000256" key="6">
    <source>
        <dbReference type="ARBA" id="ARBA00023033"/>
    </source>
</evidence>
<dbReference type="GO" id="GO:0020037">
    <property type="term" value="F:heme binding"/>
    <property type="evidence" value="ECO:0007669"/>
    <property type="project" value="InterPro"/>
</dbReference>
<dbReference type="GO" id="GO:0005506">
    <property type="term" value="F:iron ion binding"/>
    <property type="evidence" value="ECO:0007669"/>
    <property type="project" value="InterPro"/>
</dbReference>
<dbReference type="InterPro" id="IPR050121">
    <property type="entry name" value="Cytochrome_P450_monoxygenase"/>
</dbReference>
<evidence type="ECO:0000313" key="10">
    <source>
        <dbReference type="Proteomes" id="UP000054466"/>
    </source>
</evidence>
<dbReference type="EMBL" id="KN847040">
    <property type="protein sequence ID" value="KIW35672.1"/>
    <property type="molecule type" value="Genomic_DNA"/>
</dbReference>
<feature type="binding site" description="axial binding residue" evidence="7">
    <location>
        <position position="496"/>
    </location>
    <ligand>
        <name>heme</name>
        <dbReference type="ChEBI" id="CHEBI:30413"/>
    </ligand>
    <ligandPart>
        <name>Fe</name>
        <dbReference type="ChEBI" id="CHEBI:18248"/>
    </ligandPart>
</feature>
<dbReference type="RefSeq" id="XP_016255888.1">
    <property type="nucleotide sequence ID" value="XM_016388960.1"/>
</dbReference>
<dbReference type="InterPro" id="IPR036396">
    <property type="entry name" value="Cyt_P450_sf"/>
</dbReference>
<evidence type="ECO:0008006" key="11">
    <source>
        <dbReference type="Google" id="ProtNLM"/>
    </source>
</evidence>
<proteinExistence type="inferred from homology"/>
<evidence type="ECO:0000256" key="7">
    <source>
        <dbReference type="PIRSR" id="PIRSR602401-1"/>
    </source>
</evidence>
<dbReference type="SUPFAM" id="SSF48264">
    <property type="entry name" value="Cytochrome P450"/>
    <property type="match status" value="1"/>
</dbReference>
<evidence type="ECO:0000256" key="4">
    <source>
        <dbReference type="ARBA" id="ARBA00023002"/>
    </source>
</evidence>
<evidence type="ECO:0000256" key="5">
    <source>
        <dbReference type="ARBA" id="ARBA00023004"/>
    </source>
</evidence>
<feature type="transmembrane region" description="Helical" evidence="8">
    <location>
        <begin position="58"/>
        <end position="80"/>
    </location>
</feature>
<keyword evidence="8" id="KW-1133">Transmembrane helix</keyword>
<keyword evidence="8" id="KW-0812">Transmembrane</keyword>
<evidence type="ECO:0000256" key="2">
    <source>
        <dbReference type="ARBA" id="ARBA00010617"/>
    </source>
</evidence>
<dbReference type="Gene3D" id="1.10.630.10">
    <property type="entry name" value="Cytochrome P450"/>
    <property type="match status" value="1"/>
</dbReference>
<dbReference type="InterPro" id="IPR001128">
    <property type="entry name" value="Cyt_P450"/>
</dbReference>
<keyword evidence="5 7" id="KW-0408">Iron</keyword>
<keyword evidence="10" id="KW-1185">Reference proteome</keyword>
<dbReference type="PRINTS" id="PR00463">
    <property type="entry name" value="EP450I"/>
</dbReference>
<organism evidence="9 10">
    <name type="scientific">Cladophialophora immunda</name>
    <dbReference type="NCBI Taxonomy" id="569365"/>
    <lineage>
        <taxon>Eukaryota</taxon>
        <taxon>Fungi</taxon>
        <taxon>Dikarya</taxon>
        <taxon>Ascomycota</taxon>
        <taxon>Pezizomycotina</taxon>
        <taxon>Eurotiomycetes</taxon>
        <taxon>Chaetothyriomycetidae</taxon>
        <taxon>Chaetothyriales</taxon>
        <taxon>Herpotrichiellaceae</taxon>
        <taxon>Cladophialophora</taxon>
    </lineage>
</organism>
<sequence>MDSNAFKVYSVFLGLLSHIVCNRYEPSIIGFIASLLPFQAAFYYYASQHLRSGSLVSLLMQCHILFFVSLGSSMAAYRLLFHPLRRFPGPLLGKLTKFATSYHAVRGDQHLWIENLHRKYGDTVRFGPNELSFINPDDLPYIQGSKSARVPRGPWYDGSPDRMEDSLSMVRTRNFEVHRYKRRIWEQAFTLPALTSYEPKVLEMVELAVKVCVEKDGQVIDVKPIIQSFTFDTMGKVGFSRDYGMVDGTNVHAGREMRSLAEHMRMLFMTRPTPWLKHLYRALPLDAKGKNGSKQFKDTTLRRFEERYQEGTTNGVIDIMHYLMQPEPKSGKSMTKLELSDEAVSLVIAGSDTTSVCLTYAFYYLLTNREAYSKLQKEVDSLWDGVGLLQSKSLVPSRAPFIDGVINEALRLAEPDPNGNQRSTPPGGFMVNGEYIPEGTQMSVHKWSIHRSEKHFTRGDEFIPERWISDEERARLGLTNHNVKAFIPFGAGQYGCVGRPLALNELRMFLVGFFRHVDISPCPGHDLSQFTHQAAAYMTFVTPPLPVVIRRRKVGYQMGQEIEN</sequence>
<comment type="cofactor">
    <cofactor evidence="1 7">
        <name>heme</name>
        <dbReference type="ChEBI" id="CHEBI:30413"/>
    </cofactor>
</comment>